<dbReference type="InterPro" id="IPR025110">
    <property type="entry name" value="AMP-bd_C"/>
</dbReference>
<evidence type="ECO:0000313" key="4">
    <source>
        <dbReference type="Proteomes" id="UP001183648"/>
    </source>
</evidence>
<dbReference type="InterPro" id="IPR050237">
    <property type="entry name" value="ATP-dep_AMP-bd_enzyme"/>
</dbReference>
<dbReference type="InterPro" id="IPR000873">
    <property type="entry name" value="AMP-dep_synth/lig_dom"/>
</dbReference>
<name>A0ABU2BWE8_9ACTN</name>
<dbReference type="PANTHER" id="PTHR43767">
    <property type="entry name" value="LONG-CHAIN-FATTY-ACID--COA LIGASE"/>
    <property type="match status" value="1"/>
</dbReference>
<dbReference type="RefSeq" id="WP_310300043.1">
    <property type="nucleotide sequence ID" value="NZ_BAAAPS010000001.1"/>
</dbReference>
<dbReference type="SUPFAM" id="SSF56801">
    <property type="entry name" value="Acetyl-CoA synthetase-like"/>
    <property type="match status" value="1"/>
</dbReference>
<feature type="domain" description="AMP-binding enzyme C-terminal" evidence="2">
    <location>
        <begin position="264"/>
        <end position="333"/>
    </location>
</feature>
<dbReference type="Pfam" id="PF13193">
    <property type="entry name" value="AMP-binding_C"/>
    <property type="match status" value="1"/>
</dbReference>
<organism evidence="3 4">
    <name type="scientific">Nocardioides marmoribigeumensis</name>
    <dbReference type="NCBI Taxonomy" id="433649"/>
    <lineage>
        <taxon>Bacteria</taxon>
        <taxon>Bacillati</taxon>
        <taxon>Actinomycetota</taxon>
        <taxon>Actinomycetes</taxon>
        <taxon>Propionibacteriales</taxon>
        <taxon>Nocardioidaceae</taxon>
        <taxon>Nocardioides</taxon>
    </lineage>
</organism>
<evidence type="ECO:0000259" key="2">
    <source>
        <dbReference type="Pfam" id="PF13193"/>
    </source>
</evidence>
<dbReference type="EC" id="6.2.1.26" evidence="3"/>
<proteinExistence type="predicted"/>
<keyword evidence="4" id="KW-1185">Reference proteome</keyword>
<evidence type="ECO:0000313" key="3">
    <source>
        <dbReference type="EMBL" id="MDR7361699.1"/>
    </source>
</evidence>
<dbReference type="GO" id="GO:0008756">
    <property type="term" value="F:o-succinylbenzoate-CoA ligase activity"/>
    <property type="evidence" value="ECO:0007669"/>
    <property type="project" value="UniProtKB-EC"/>
</dbReference>
<dbReference type="InterPro" id="IPR045851">
    <property type="entry name" value="AMP-bd_C_sf"/>
</dbReference>
<dbReference type="Gene3D" id="3.40.50.12780">
    <property type="entry name" value="N-terminal domain of ligase-like"/>
    <property type="match status" value="1"/>
</dbReference>
<sequence>MPSLDPVAGTAAEIADLLRAWDAAADPGPLVIVTSGSTGEPKRVRLSRAALRASADATHDVLGGPGQWVLNLPPTFVAGVQVLFRSVRAGTTPALLSGTVAETARAMTGERRYVSLVPTQLVRLLDEHGPDLHALTTFDAVLVGGGPLDPAVRARAEHAGVPVVQTYGMSETCGGCVYDGHPLPGVGVRVAADGEVLLSGPVLFDGYVLEDGRVDEARTARVLRDGWLRTDDLGTIDDDGRLRIVSRRDQVVLSGGVNVPGPAVERMLAGHPAVADLAVVGRPDPEWGEVVVAVVVAAGTVSLEELRDLVEPRSWAPRDLVLVDALPRNERGKVDLAAVRRLAGG</sequence>
<accession>A0ABU2BWE8</accession>
<evidence type="ECO:0000259" key="1">
    <source>
        <dbReference type="Pfam" id="PF00501"/>
    </source>
</evidence>
<protein>
    <submittedName>
        <fullName evidence="3">O-succinylbenzoic acid--CoA ligase</fullName>
        <ecNumber evidence="3">6.2.1.26</ecNumber>
    </submittedName>
</protein>
<dbReference type="EMBL" id="JAVDYG010000001">
    <property type="protein sequence ID" value="MDR7361699.1"/>
    <property type="molecule type" value="Genomic_DNA"/>
</dbReference>
<reference evidence="3 4" key="1">
    <citation type="submission" date="2023-07" db="EMBL/GenBank/DDBJ databases">
        <title>Sequencing the genomes of 1000 actinobacteria strains.</title>
        <authorList>
            <person name="Klenk H.-P."/>
        </authorList>
    </citation>
    <scope>NUCLEOTIDE SEQUENCE [LARGE SCALE GENOMIC DNA]</scope>
    <source>
        <strain evidence="3 4">DSM 19426</strain>
    </source>
</reference>
<dbReference type="PANTHER" id="PTHR43767:SF1">
    <property type="entry name" value="NONRIBOSOMAL PEPTIDE SYNTHASE PES1 (EUROFUNG)-RELATED"/>
    <property type="match status" value="1"/>
</dbReference>
<keyword evidence="3" id="KW-0436">Ligase</keyword>
<gene>
    <name evidence="3" type="ORF">J2S63_001252</name>
</gene>
<dbReference type="InterPro" id="IPR042099">
    <property type="entry name" value="ANL_N_sf"/>
</dbReference>
<dbReference type="Proteomes" id="UP001183648">
    <property type="component" value="Unassembled WGS sequence"/>
</dbReference>
<comment type="caution">
    <text evidence="3">The sequence shown here is derived from an EMBL/GenBank/DDBJ whole genome shotgun (WGS) entry which is preliminary data.</text>
</comment>
<dbReference type="Gene3D" id="3.30.300.30">
    <property type="match status" value="1"/>
</dbReference>
<dbReference type="Pfam" id="PF00501">
    <property type="entry name" value="AMP-binding"/>
    <property type="match status" value="1"/>
</dbReference>
<feature type="domain" description="AMP-dependent synthetase/ligase" evidence="1">
    <location>
        <begin position="30"/>
        <end position="207"/>
    </location>
</feature>